<dbReference type="GO" id="GO:0070131">
    <property type="term" value="P:positive regulation of mitochondrial translation"/>
    <property type="evidence" value="ECO:0007669"/>
    <property type="project" value="TreeGrafter"/>
</dbReference>
<accession>A0A1X2HNL8</accession>
<keyword evidence="4" id="KW-1185">Reference proteome</keyword>
<dbReference type="OrthoDB" id="242766at2759"/>
<comment type="caution">
    <text evidence="3">The sequence shown here is derived from an EMBL/GenBank/DDBJ whole genome shotgun (WGS) entry which is preliminary data.</text>
</comment>
<reference evidence="3 4" key="1">
    <citation type="submission" date="2016-07" db="EMBL/GenBank/DDBJ databases">
        <title>Pervasive Adenine N6-methylation of Active Genes in Fungi.</title>
        <authorList>
            <consortium name="DOE Joint Genome Institute"/>
            <person name="Mondo S.J."/>
            <person name="Dannebaum R.O."/>
            <person name="Kuo R.C."/>
            <person name="Labutti K."/>
            <person name="Haridas S."/>
            <person name="Kuo A."/>
            <person name="Salamov A."/>
            <person name="Ahrendt S.R."/>
            <person name="Lipzen A."/>
            <person name="Sullivan W."/>
            <person name="Andreopoulos W.B."/>
            <person name="Clum A."/>
            <person name="Lindquist E."/>
            <person name="Daum C."/>
            <person name="Ramamoorthy G.K."/>
            <person name="Gryganskyi A."/>
            <person name="Culley D."/>
            <person name="Magnuson J.K."/>
            <person name="James T.Y."/>
            <person name="O'Malley M.A."/>
            <person name="Stajich J.E."/>
            <person name="Spatafora J.W."/>
            <person name="Visel A."/>
            <person name="Grigoriev I.V."/>
        </authorList>
    </citation>
    <scope>NUCLEOTIDE SEQUENCE [LARGE SCALE GENOMIC DNA]</scope>
    <source>
        <strain evidence="3 4">NRRL 2496</strain>
    </source>
</reference>
<organism evidence="3 4">
    <name type="scientific">Syncephalastrum racemosum</name>
    <name type="common">Filamentous fungus</name>
    <dbReference type="NCBI Taxonomy" id="13706"/>
    <lineage>
        <taxon>Eukaryota</taxon>
        <taxon>Fungi</taxon>
        <taxon>Fungi incertae sedis</taxon>
        <taxon>Mucoromycota</taxon>
        <taxon>Mucoromycotina</taxon>
        <taxon>Mucoromycetes</taxon>
        <taxon>Mucorales</taxon>
        <taxon>Syncephalastraceae</taxon>
        <taxon>Syncephalastrum</taxon>
    </lineage>
</organism>
<dbReference type="OMA" id="IFHFYEK"/>
<proteinExistence type="inferred from homology"/>
<dbReference type="PANTHER" id="PTHR16255:SF1">
    <property type="entry name" value="REQUIRED FOR MEIOTIC NUCLEAR DIVISION PROTEIN 1 HOMOLOG"/>
    <property type="match status" value="1"/>
</dbReference>
<gene>
    <name evidence="3" type="ORF">BCR43DRAFT_502216</name>
</gene>
<dbReference type="EMBL" id="MCGN01000002">
    <property type="protein sequence ID" value="ORZ00476.1"/>
    <property type="molecule type" value="Genomic_DNA"/>
</dbReference>
<dbReference type="Pfam" id="PF02582">
    <property type="entry name" value="DUF155"/>
    <property type="match status" value="1"/>
</dbReference>
<dbReference type="AlphaFoldDB" id="A0A1X2HNL8"/>
<dbReference type="InterPro" id="IPR051624">
    <property type="entry name" value="RMD1/Sad1-interacting"/>
</dbReference>
<evidence type="ECO:0000259" key="2">
    <source>
        <dbReference type="Pfam" id="PF02582"/>
    </source>
</evidence>
<protein>
    <recommendedName>
        <fullName evidence="2">DUF155 domain-containing protein</fullName>
    </recommendedName>
</protein>
<name>A0A1X2HNL8_SYNRA</name>
<dbReference type="Proteomes" id="UP000242180">
    <property type="component" value="Unassembled WGS sequence"/>
</dbReference>
<dbReference type="InterPro" id="IPR003734">
    <property type="entry name" value="DUF155"/>
</dbReference>
<comment type="similarity">
    <text evidence="1">Belongs to the RMD1/sif2 family.</text>
</comment>
<evidence type="ECO:0000256" key="1">
    <source>
        <dbReference type="ARBA" id="ARBA00008306"/>
    </source>
</evidence>
<dbReference type="PANTHER" id="PTHR16255">
    <property type="entry name" value="REQUIRED FOR MEIOTIC NUCLEAR DIVISION PROTEIN 1 HOMOLOG"/>
    <property type="match status" value="1"/>
</dbReference>
<evidence type="ECO:0000313" key="4">
    <source>
        <dbReference type="Proteomes" id="UP000242180"/>
    </source>
</evidence>
<dbReference type="GO" id="GO:0005739">
    <property type="term" value="C:mitochondrion"/>
    <property type="evidence" value="ECO:0007669"/>
    <property type="project" value="UniProtKB-ARBA"/>
</dbReference>
<feature type="domain" description="DUF155" evidence="2">
    <location>
        <begin position="71"/>
        <end position="249"/>
    </location>
</feature>
<evidence type="ECO:0000313" key="3">
    <source>
        <dbReference type="EMBL" id="ORZ00476.1"/>
    </source>
</evidence>
<dbReference type="InParanoid" id="A0A1X2HNL8"/>
<sequence>MEIDSEINETTPKEFKPSTQTCRAFCTAEDYDLKVLKKALDHKFPEYKVMPVVTSDLVHVEVSPDIGGGEIFVFTNGTFVSWGVQDAQVQVFMKNCIRGTAPVELFPAEEIETEDAEFTFDVDEPTDMKGDIIILNPSVPSPTLAKISFSHGLARSAKLSVLEGLLENYLSSTKRIPTLLLYGKKIPLTRKEILMKLGELLSFRQQLNLSAGESFLDTPDFYWARPELEEYYNKISRHLDVRPRIAILNKKLDYANELATILREHLSEKHSLTLEWMIIILISVEVGFNIVELSMEEKRLQTKRDQLIALEEQVDDGYSVHAPTVIT</sequence>